<dbReference type="PANTHER" id="PTHR30146:SF109">
    <property type="entry name" value="HTH-TYPE TRANSCRIPTIONAL REGULATOR GALS"/>
    <property type="match status" value="1"/>
</dbReference>
<dbReference type="Proteomes" id="UP001501469">
    <property type="component" value="Unassembled WGS sequence"/>
</dbReference>
<evidence type="ECO:0000259" key="4">
    <source>
        <dbReference type="PROSITE" id="PS50932"/>
    </source>
</evidence>
<accession>A0ABP7THD1</accession>
<protein>
    <submittedName>
        <fullName evidence="5">LacI family DNA-binding transcriptional regulator</fullName>
    </submittedName>
</protein>
<name>A0ABP7THD1_9BACT</name>
<dbReference type="EMBL" id="BAABDK010000006">
    <property type="protein sequence ID" value="GAA4026395.1"/>
    <property type="molecule type" value="Genomic_DNA"/>
</dbReference>
<dbReference type="CDD" id="cd06267">
    <property type="entry name" value="PBP1_LacI_sugar_binding-like"/>
    <property type="match status" value="1"/>
</dbReference>
<evidence type="ECO:0000313" key="6">
    <source>
        <dbReference type="Proteomes" id="UP001501469"/>
    </source>
</evidence>
<feature type="domain" description="HTH lacI-type" evidence="4">
    <location>
        <begin position="12"/>
        <end position="66"/>
    </location>
</feature>
<dbReference type="RefSeq" id="WP_345050570.1">
    <property type="nucleotide sequence ID" value="NZ_BAABDK010000006.1"/>
</dbReference>
<dbReference type="PANTHER" id="PTHR30146">
    <property type="entry name" value="LACI-RELATED TRANSCRIPTIONAL REPRESSOR"/>
    <property type="match status" value="1"/>
</dbReference>
<evidence type="ECO:0000256" key="1">
    <source>
        <dbReference type="ARBA" id="ARBA00023015"/>
    </source>
</evidence>
<dbReference type="Gene3D" id="3.40.50.2300">
    <property type="match status" value="2"/>
</dbReference>
<dbReference type="InterPro" id="IPR028082">
    <property type="entry name" value="Peripla_BP_I"/>
</dbReference>
<dbReference type="GO" id="GO:0003677">
    <property type="term" value="F:DNA binding"/>
    <property type="evidence" value="ECO:0007669"/>
    <property type="project" value="UniProtKB-KW"/>
</dbReference>
<reference evidence="6" key="1">
    <citation type="journal article" date="2019" name="Int. J. Syst. Evol. Microbiol.">
        <title>The Global Catalogue of Microorganisms (GCM) 10K type strain sequencing project: providing services to taxonomists for standard genome sequencing and annotation.</title>
        <authorList>
            <consortium name="The Broad Institute Genomics Platform"/>
            <consortium name="The Broad Institute Genome Sequencing Center for Infectious Disease"/>
            <person name="Wu L."/>
            <person name="Ma J."/>
        </authorList>
    </citation>
    <scope>NUCLEOTIDE SEQUENCE [LARGE SCALE GENOMIC DNA]</scope>
    <source>
        <strain evidence="6">JCM 17225</strain>
    </source>
</reference>
<evidence type="ECO:0000256" key="2">
    <source>
        <dbReference type="ARBA" id="ARBA00023125"/>
    </source>
</evidence>
<keyword evidence="1" id="KW-0805">Transcription regulation</keyword>
<keyword evidence="3" id="KW-0804">Transcription</keyword>
<evidence type="ECO:0000313" key="5">
    <source>
        <dbReference type="EMBL" id="GAA4026395.1"/>
    </source>
</evidence>
<proteinExistence type="predicted"/>
<dbReference type="InterPro" id="IPR000843">
    <property type="entry name" value="HTH_LacI"/>
</dbReference>
<dbReference type="InterPro" id="IPR010982">
    <property type="entry name" value="Lambda_DNA-bd_dom_sf"/>
</dbReference>
<dbReference type="SUPFAM" id="SSF47413">
    <property type="entry name" value="lambda repressor-like DNA-binding domains"/>
    <property type="match status" value="1"/>
</dbReference>
<gene>
    <name evidence="5" type="ORF">GCM10022409_07970</name>
</gene>
<dbReference type="Pfam" id="PF00356">
    <property type="entry name" value="LacI"/>
    <property type="match status" value="1"/>
</dbReference>
<sequence length="346" mass="38170">MSESRTPTMTPVNLKSLAEELKMSIATVSRALRDSHEVSEATKARVRALAAARHYEPNAYASSLRRNISKTIGVVIPKVANHFFALAINGIEEAARQAGYHVLIYLTHDDYAREVAIVQHLKGGRIDGLLMSVASGTEDFAHIKSLQDTNLPIVFFDRVCAEVATAKVTTNDYESGYQATEHLVQAGCQRIAHLLISNNLSIGQFRQQGYLDALRAHGLPADPDLVLNGVMDNEQNLVLIRELLQRRPDIDGIFASVERLAISTYHVCRELGRRIPEDIKIIGFSNLESASLLDPPLSTITQPAYDIGREAAKILLRAVEKKKPILPGQSIVLDSTLFERRSTAGR</sequence>
<dbReference type="Gene3D" id="1.10.260.40">
    <property type="entry name" value="lambda repressor-like DNA-binding domains"/>
    <property type="match status" value="1"/>
</dbReference>
<dbReference type="CDD" id="cd01392">
    <property type="entry name" value="HTH_LacI"/>
    <property type="match status" value="1"/>
</dbReference>
<organism evidence="5 6">
    <name type="scientific">Hymenobacter glaciei</name>
    <dbReference type="NCBI Taxonomy" id="877209"/>
    <lineage>
        <taxon>Bacteria</taxon>
        <taxon>Pseudomonadati</taxon>
        <taxon>Bacteroidota</taxon>
        <taxon>Cytophagia</taxon>
        <taxon>Cytophagales</taxon>
        <taxon>Hymenobacteraceae</taxon>
        <taxon>Hymenobacter</taxon>
    </lineage>
</organism>
<keyword evidence="6" id="KW-1185">Reference proteome</keyword>
<evidence type="ECO:0000256" key="3">
    <source>
        <dbReference type="ARBA" id="ARBA00023163"/>
    </source>
</evidence>
<dbReference type="PROSITE" id="PS50932">
    <property type="entry name" value="HTH_LACI_2"/>
    <property type="match status" value="1"/>
</dbReference>
<comment type="caution">
    <text evidence="5">The sequence shown here is derived from an EMBL/GenBank/DDBJ whole genome shotgun (WGS) entry which is preliminary data.</text>
</comment>
<dbReference type="SMART" id="SM00354">
    <property type="entry name" value="HTH_LACI"/>
    <property type="match status" value="1"/>
</dbReference>
<keyword evidence="2 5" id="KW-0238">DNA-binding</keyword>
<dbReference type="SUPFAM" id="SSF53822">
    <property type="entry name" value="Periplasmic binding protein-like I"/>
    <property type="match status" value="1"/>
</dbReference>
<dbReference type="InterPro" id="IPR001761">
    <property type="entry name" value="Peripla_BP/Lac1_sug-bd_dom"/>
</dbReference>
<dbReference type="Pfam" id="PF00532">
    <property type="entry name" value="Peripla_BP_1"/>
    <property type="match status" value="1"/>
</dbReference>